<accession>A0AAD4G8G8</accession>
<organism evidence="1 2">
    <name type="scientific">Boletus edulis BED1</name>
    <dbReference type="NCBI Taxonomy" id="1328754"/>
    <lineage>
        <taxon>Eukaryota</taxon>
        <taxon>Fungi</taxon>
        <taxon>Dikarya</taxon>
        <taxon>Basidiomycota</taxon>
        <taxon>Agaricomycotina</taxon>
        <taxon>Agaricomycetes</taxon>
        <taxon>Agaricomycetidae</taxon>
        <taxon>Boletales</taxon>
        <taxon>Boletineae</taxon>
        <taxon>Boletaceae</taxon>
        <taxon>Boletoideae</taxon>
        <taxon>Boletus</taxon>
    </lineage>
</organism>
<comment type="caution">
    <text evidence="1">The sequence shown here is derived from an EMBL/GenBank/DDBJ whole genome shotgun (WGS) entry which is preliminary data.</text>
</comment>
<evidence type="ECO:0000313" key="1">
    <source>
        <dbReference type="EMBL" id="KAF8428064.1"/>
    </source>
</evidence>
<reference evidence="1" key="1">
    <citation type="submission" date="2019-10" db="EMBL/GenBank/DDBJ databases">
        <authorList>
            <consortium name="DOE Joint Genome Institute"/>
            <person name="Kuo A."/>
            <person name="Miyauchi S."/>
            <person name="Kiss E."/>
            <person name="Drula E."/>
            <person name="Kohler A."/>
            <person name="Sanchez-Garcia M."/>
            <person name="Andreopoulos B."/>
            <person name="Barry K.W."/>
            <person name="Bonito G."/>
            <person name="Buee M."/>
            <person name="Carver A."/>
            <person name="Chen C."/>
            <person name="Cichocki N."/>
            <person name="Clum A."/>
            <person name="Culley D."/>
            <person name="Crous P.W."/>
            <person name="Fauchery L."/>
            <person name="Girlanda M."/>
            <person name="Hayes R."/>
            <person name="Keri Z."/>
            <person name="LaButti K."/>
            <person name="Lipzen A."/>
            <person name="Lombard V."/>
            <person name="Magnuson J."/>
            <person name="Maillard F."/>
            <person name="Morin E."/>
            <person name="Murat C."/>
            <person name="Nolan M."/>
            <person name="Ohm R."/>
            <person name="Pangilinan J."/>
            <person name="Pereira M."/>
            <person name="Perotto S."/>
            <person name="Peter M."/>
            <person name="Riley R."/>
            <person name="Sitrit Y."/>
            <person name="Stielow B."/>
            <person name="Szollosi G."/>
            <person name="Zifcakova L."/>
            <person name="Stursova M."/>
            <person name="Spatafora J.W."/>
            <person name="Tedersoo L."/>
            <person name="Vaario L.-M."/>
            <person name="Yamada A."/>
            <person name="Yan M."/>
            <person name="Wang P."/>
            <person name="Xu J."/>
            <person name="Bruns T."/>
            <person name="Baldrian P."/>
            <person name="Vilgalys R."/>
            <person name="Henrissat B."/>
            <person name="Grigoriev I.V."/>
            <person name="Hibbett D."/>
            <person name="Nagy L.G."/>
            <person name="Martin F.M."/>
        </authorList>
    </citation>
    <scope>NUCLEOTIDE SEQUENCE</scope>
    <source>
        <strain evidence="1">BED1</strain>
    </source>
</reference>
<dbReference type="EMBL" id="WHUW01000075">
    <property type="protein sequence ID" value="KAF8428064.1"/>
    <property type="molecule type" value="Genomic_DNA"/>
</dbReference>
<evidence type="ECO:0000313" key="2">
    <source>
        <dbReference type="Proteomes" id="UP001194468"/>
    </source>
</evidence>
<proteinExistence type="predicted"/>
<reference evidence="1" key="2">
    <citation type="journal article" date="2020" name="Nat. Commun.">
        <title>Large-scale genome sequencing of mycorrhizal fungi provides insights into the early evolution of symbiotic traits.</title>
        <authorList>
            <person name="Miyauchi S."/>
            <person name="Kiss E."/>
            <person name="Kuo A."/>
            <person name="Drula E."/>
            <person name="Kohler A."/>
            <person name="Sanchez-Garcia M."/>
            <person name="Morin E."/>
            <person name="Andreopoulos B."/>
            <person name="Barry K.W."/>
            <person name="Bonito G."/>
            <person name="Buee M."/>
            <person name="Carver A."/>
            <person name="Chen C."/>
            <person name="Cichocki N."/>
            <person name="Clum A."/>
            <person name="Culley D."/>
            <person name="Crous P.W."/>
            <person name="Fauchery L."/>
            <person name="Girlanda M."/>
            <person name="Hayes R.D."/>
            <person name="Keri Z."/>
            <person name="LaButti K."/>
            <person name="Lipzen A."/>
            <person name="Lombard V."/>
            <person name="Magnuson J."/>
            <person name="Maillard F."/>
            <person name="Murat C."/>
            <person name="Nolan M."/>
            <person name="Ohm R.A."/>
            <person name="Pangilinan J."/>
            <person name="Pereira M.F."/>
            <person name="Perotto S."/>
            <person name="Peter M."/>
            <person name="Pfister S."/>
            <person name="Riley R."/>
            <person name="Sitrit Y."/>
            <person name="Stielow J.B."/>
            <person name="Szollosi G."/>
            <person name="Zifcakova L."/>
            <person name="Stursova M."/>
            <person name="Spatafora J.W."/>
            <person name="Tedersoo L."/>
            <person name="Vaario L.M."/>
            <person name="Yamada A."/>
            <person name="Yan M."/>
            <person name="Wang P."/>
            <person name="Xu J."/>
            <person name="Bruns T."/>
            <person name="Baldrian P."/>
            <person name="Vilgalys R."/>
            <person name="Dunand C."/>
            <person name="Henrissat B."/>
            <person name="Grigoriev I.V."/>
            <person name="Hibbett D."/>
            <person name="Nagy L.G."/>
            <person name="Martin F.M."/>
        </authorList>
    </citation>
    <scope>NUCLEOTIDE SEQUENCE</scope>
    <source>
        <strain evidence="1">BED1</strain>
    </source>
</reference>
<dbReference type="Proteomes" id="UP001194468">
    <property type="component" value="Unassembled WGS sequence"/>
</dbReference>
<name>A0AAD4G8G8_BOLED</name>
<keyword evidence="2" id="KW-1185">Reference proteome</keyword>
<protein>
    <submittedName>
        <fullName evidence="1">Uncharacterized protein</fullName>
    </submittedName>
</protein>
<dbReference type="AlphaFoldDB" id="A0AAD4G8G8"/>
<sequence length="103" mass="11617">METLRLLFAQEDLRVPIVDGLLALLKDRHAGVLFATSTVLGFLASERSVRDRVLTEETFWNLSHEYYDVLSLEYDEKGRGPRTGASLALLHFALCWGFGGVKF</sequence>
<gene>
    <name evidence="1" type="ORF">L210DRAFT_942958</name>
</gene>